<feature type="signal peptide" evidence="7">
    <location>
        <begin position="1"/>
        <end position="21"/>
    </location>
</feature>
<keyword evidence="6" id="KW-0482">Metalloprotease</keyword>
<evidence type="ECO:0000256" key="7">
    <source>
        <dbReference type="SAM" id="SignalP"/>
    </source>
</evidence>
<dbReference type="SMART" id="SM00631">
    <property type="entry name" value="Zn_pept"/>
    <property type="match status" value="1"/>
</dbReference>
<organism evidence="9 10">
    <name type="scientific">Rapidithrix thailandica</name>
    <dbReference type="NCBI Taxonomy" id="413964"/>
    <lineage>
        <taxon>Bacteria</taxon>
        <taxon>Pseudomonadati</taxon>
        <taxon>Bacteroidota</taxon>
        <taxon>Cytophagia</taxon>
        <taxon>Cytophagales</taxon>
        <taxon>Flammeovirgaceae</taxon>
        <taxon>Rapidithrix</taxon>
    </lineage>
</organism>
<dbReference type="PANTHER" id="PTHR11705">
    <property type="entry name" value="PROTEASE FAMILY M14 CARBOXYPEPTIDASE A,B"/>
    <property type="match status" value="1"/>
</dbReference>
<dbReference type="GO" id="GO:0006508">
    <property type="term" value="P:proteolysis"/>
    <property type="evidence" value="ECO:0007669"/>
    <property type="project" value="UniProtKB-KW"/>
</dbReference>
<dbReference type="GO" id="GO:0004181">
    <property type="term" value="F:metallocarboxypeptidase activity"/>
    <property type="evidence" value="ECO:0007669"/>
    <property type="project" value="InterPro"/>
</dbReference>
<dbReference type="GO" id="GO:0005615">
    <property type="term" value="C:extracellular space"/>
    <property type="evidence" value="ECO:0007669"/>
    <property type="project" value="TreeGrafter"/>
</dbReference>
<dbReference type="SUPFAM" id="SSF52317">
    <property type="entry name" value="Class I glutamine amidotransferase-like"/>
    <property type="match status" value="1"/>
</dbReference>
<dbReference type="SUPFAM" id="SSF53187">
    <property type="entry name" value="Zn-dependent exopeptidases"/>
    <property type="match status" value="1"/>
</dbReference>
<keyword evidence="10" id="KW-1185">Reference proteome</keyword>
<comment type="cofactor">
    <cofactor evidence="1">
        <name>Zn(2+)</name>
        <dbReference type="ChEBI" id="CHEBI:29105"/>
    </cofactor>
</comment>
<evidence type="ECO:0000256" key="2">
    <source>
        <dbReference type="ARBA" id="ARBA00005988"/>
    </source>
</evidence>
<comment type="similarity">
    <text evidence="2">Belongs to the peptidase M14 family.</text>
</comment>
<gene>
    <name evidence="9" type="ORF">AAG747_08550</name>
</gene>
<keyword evidence="5" id="KW-0862">Zinc</keyword>
<evidence type="ECO:0000259" key="8">
    <source>
        <dbReference type="SMART" id="SM00631"/>
    </source>
</evidence>
<sequence>MNKYLLLLYFLCSVLFSYAQALQSPSAFLHYPLGQQFTFHHQVIDYFEHIDALSPRVKVVRYGETYEGRPLLLAFISSPENLQNLEQIRLKHLSKIKLSHEAAVAKEIPIVWLSYNIHGNEAAGTEAAMKVLYSLATGENQDIATWLDNTLVVVDPCENPDGRERYVNWYRQTSHTHPNPEISASEHWEPWPTGRFNHYLFDLNRDWLWQTQQESACRTKIYQQWMPHVHVDLHEMSSGNSYFFGPAAAPLHPAISQWQKEFQQHVAQNHSKYFDQNNWLYFSKEVFDLFYPSYGDTWPTFQGAVGFTYEQSGHGKAGRILQDAQTGIPLTLADRMLHHYEASLSTIESAYLHREQLLQEFEKYFQTQPTPTTYVIKNTNPEGRIKDFLTLLDKQGIRYGHPQGNSHIKNLRGFHYKTNTTKNLSLDPKDIVISTLQPKAQLLQVVMDPHPELEDSLTYDLTSWALPYVYNLDAYQLKGEKAFVPKEGSLPPFTENKGIEENSYAYIVHWDALGSVHFLAAVLQQTINVRFAMEPFSINGIEYQRGSLVITQADNGHLEEPLGKVVREAADQSKVQLHSTSTGFMHSGKDLGSGYMTYISKPSIALISGPEVSPTAFGELWHYFEQDLQFPVTNLRTDYLEKVDLSKFNVLILPSGDYQEYRELLLDFTSKGGRLIVLEKAIQSTLTSKTKLFQRMEADQASDNKTQPSNDQLLKKYGNTQREGISSSVPGSIYKVYLDETHPLSFGEGSYTFSMKRNAKAYPYLSSGGWNVGVIKEAEPVSGFTGHKVKQQLKASLVIGTESYGSGQLVYFADSPVFRGFWYSGKILLANAVFFNW</sequence>
<evidence type="ECO:0000256" key="6">
    <source>
        <dbReference type="ARBA" id="ARBA00023049"/>
    </source>
</evidence>
<dbReference type="AlphaFoldDB" id="A0AAW9SB57"/>
<evidence type="ECO:0000256" key="4">
    <source>
        <dbReference type="ARBA" id="ARBA00022801"/>
    </source>
</evidence>
<dbReference type="RefSeq" id="WP_346820738.1">
    <property type="nucleotide sequence ID" value="NZ_JBDKWZ010000004.1"/>
</dbReference>
<dbReference type="InterPro" id="IPR000834">
    <property type="entry name" value="Peptidase_M14"/>
</dbReference>
<protein>
    <submittedName>
        <fullName evidence="9">M14 metallopeptidase family protein</fullName>
    </submittedName>
</protein>
<dbReference type="InterPro" id="IPR029062">
    <property type="entry name" value="Class_I_gatase-like"/>
</dbReference>
<accession>A0AAW9SB57</accession>
<evidence type="ECO:0000256" key="5">
    <source>
        <dbReference type="ARBA" id="ARBA00022833"/>
    </source>
</evidence>
<evidence type="ECO:0000256" key="1">
    <source>
        <dbReference type="ARBA" id="ARBA00001947"/>
    </source>
</evidence>
<feature type="chain" id="PRO_5044015759" evidence="7">
    <location>
        <begin position="22"/>
        <end position="837"/>
    </location>
</feature>
<keyword evidence="7" id="KW-0732">Signal</keyword>
<evidence type="ECO:0000313" key="9">
    <source>
        <dbReference type="EMBL" id="MEN7547956.1"/>
    </source>
</evidence>
<dbReference type="Pfam" id="PF00246">
    <property type="entry name" value="Peptidase_M14"/>
    <property type="match status" value="1"/>
</dbReference>
<proteinExistence type="inferred from homology"/>
<name>A0AAW9SB57_9BACT</name>
<reference evidence="9 10" key="1">
    <citation type="submission" date="2024-04" db="EMBL/GenBank/DDBJ databases">
        <title>Novel genus in family Flammeovirgaceae.</title>
        <authorList>
            <person name="Nguyen T.H."/>
            <person name="Vuong T.Q."/>
            <person name="Le H."/>
            <person name="Kim S.-G."/>
        </authorList>
    </citation>
    <scope>NUCLEOTIDE SEQUENCE [LARGE SCALE GENOMIC DNA]</scope>
    <source>
        <strain evidence="9 10">JCM 23209</strain>
    </source>
</reference>
<dbReference type="PANTHER" id="PTHR11705:SF143">
    <property type="entry name" value="SLL0236 PROTEIN"/>
    <property type="match status" value="1"/>
</dbReference>
<evidence type="ECO:0000256" key="3">
    <source>
        <dbReference type="ARBA" id="ARBA00022670"/>
    </source>
</evidence>
<dbReference type="Gene3D" id="3.40.630.10">
    <property type="entry name" value="Zn peptidases"/>
    <property type="match status" value="1"/>
</dbReference>
<dbReference type="CDD" id="cd06238">
    <property type="entry name" value="M14-like"/>
    <property type="match status" value="1"/>
</dbReference>
<dbReference type="EMBL" id="JBDKWZ010000004">
    <property type="protein sequence ID" value="MEN7547956.1"/>
    <property type="molecule type" value="Genomic_DNA"/>
</dbReference>
<comment type="caution">
    <text evidence="9">The sequence shown here is derived from an EMBL/GenBank/DDBJ whole genome shotgun (WGS) entry which is preliminary data.</text>
</comment>
<dbReference type="Proteomes" id="UP001403385">
    <property type="component" value="Unassembled WGS sequence"/>
</dbReference>
<keyword evidence="4" id="KW-0378">Hydrolase</keyword>
<keyword evidence="3" id="KW-0645">Protease</keyword>
<evidence type="ECO:0000313" key="10">
    <source>
        <dbReference type="Proteomes" id="UP001403385"/>
    </source>
</evidence>
<feature type="domain" description="Peptidase M14" evidence="8">
    <location>
        <begin position="30"/>
        <end position="331"/>
    </location>
</feature>
<dbReference type="GO" id="GO:0008270">
    <property type="term" value="F:zinc ion binding"/>
    <property type="evidence" value="ECO:0007669"/>
    <property type="project" value="InterPro"/>
</dbReference>